<organism evidence="1 2">
    <name type="scientific">Lentinus brumalis</name>
    <dbReference type="NCBI Taxonomy" id="2498619"/>
    <lineage>
        <taxon>Eukaryota</taxon>
        <taxon>Fungi</taxon>
        <taxon>Dikarya</taxon>
        <taxon>Basidiomycota</taxon>
        <taxon>Agaricomycotina</taxon>
        <taxon>Agaricomycetes</taxon>
        <taxon>Polyporales</taxon>
        <taxon>Polyporaceae</taxon>
        <taxon>Lentinus</taxon>
    </lineage>
</organism>
<keyword evidence="2" id="KW-1185">Reference proteome</keyword>
<gene>
    <name evidence="1" type="ORF">OH76DRAFT_1561664</name>
</gene>
<dbReference type="OrthoDB" id="2758355at2759"/>
<dbReference type="Proteomes" id="UP000256964">
    <property type="component" value="Unassembled WGS sequence"/>
</dbReference>
<protein>
    <submittedName>
        <fullName evidence="1">Uncharacterized protein</fullName>
    </submittedName>
</protein>
<sequence>MFNLAMGRWTFTGKLRRLRQLIESWKAEEAKKVYDRALKADHIVRLREDLHLNFMLVPALPEAHANEHIFYPAYESLLKAMFPADLEFFVSREFSPIGAYVGDKKREDTGVFYCSLLRIPLCFVEIKPRSHAYSAEERYKGDRRVRGRLREIVRYLRDVCPYTCPNRVYALSALGLHVRFYYAEVSGDVGDPINIRPPPGPQYSSAYCYDDEQYDHWRLSVLDCLSVRTFRSIRDNVHKFAELLRSDNVPGTEEELEKFQETSSMHVAAMEKPKKVLHDVSDRPLAGTSRCSSPLSSIHATVGDHPELADVQGAIPGQARTVVPDVEDKVFFGTNFADRDFKRLGLAVPEGRVSGHMDLYTLLGDMEPDDDD</sequence>
<evidence type="ECO:0000313" key="2">
    <source>
        <dbReference type="Proteomes" id="UP000256964"/>
    </source>
</evidence>
<name>A0A371CLY4_9APHY</name>
<dbReference type="EMBL" id="KZ857517">
    <property type="protein sequence ID" value="RDX41282.1"/>
    <property type="molecule type" value="Genomic_DNA"/>
</dbReference>
<evidence type="ECO:0000313" key="1">
    <source>
        <dbReference type="EMBL" id="RDX41282.1"/>
    </source>
</evidence>
<dbReference type="AlphaFoldDB" id="A0A371CLY4"/>
<reference evidence="1 2" key="1">
    <citation type="journal article" date="2018" name="Biotechnol. Biofuels">
        <title>Integrative visual omics of the white-rot fungus Polyporus brumalis exposes the biotechnological potential of its oxidative enzymes for delignifying raw plant biomass.</title>
        <authorList>
            <person name="Miyauchi S."/>
            <person name="Rancon A."/>
            <person name="Drula E."/>
            <person name="Hage H."/>
            <person name="Chaduli D."/>
            <person name="Favel A."/>
            <person name="Grisel S."/>
            <person name="Henrissat B."/>
            <person name="Herpoel-Gimbert I."/>
            <person name="Ruiz-Duenas F.J."/>
            <person name="Chevret D."/>
            <person name="Hainaut M."/>
            <person name="Lin J."/>
            <person name="Wang M."/>
            <person name="Pangilinan J."/>
            <person name="Lipzen A."/>
            <person name="Lesage-Meessen L."/>
            <person name="Navarro D."/>
            <person name="Riley R."/>
            <person name="Grigoriev I.V."/>
            <person name="Zhou S."/>
            <person name="Raouche S."/>
            <person name="Rosso M.N."/>
        </authorList>
    </citation>
    <scope>NUCLEOTIDE SEQUENCE [LARGE SCALE GENOMIC DNA]</scope>
    <source>
        <strain evidence="1 2">BRFM 1820</strain>
    </source>
</reference>
<accession>A0A371CLY4</accession>
<proteinExistence type="predicted"/>